<evidence type="ECO:0000259" key="1">
    <source>
        <dbReference type="Pfam" id="PF00179"/>
    </source>
</evidence>
<dbReference type="InterPro" id="IPR000608">
    <property type="entry name" value="UBC"/>
</dbReference>
<protein>
    <recommendedName>
        <fullName evidence="1">UBC core domain-containing protein</fullName>
    </recommendedName>
</protein>
<organism evidence="2 3">
    <name type="scientific">Luteibacter anthropi</name>
    <dbReference type="NCBI Taxonomy" id="564369"/>
    <lineage>
        <taxon>Bacteria</taxon>
        <taxon>Pseudomonadati</taxon>
        <taxon>Pseudomonadota</taxon>
        <taxon>Gammaproteobacteria</taxon>
        <taxon>Lysobacterales</taxon>
        <taxon>Rhodanobacteraceae</taxon>
        <taxon>Luteibacter</taxon>
    </lineage>
</organism>
<dbReference type="RefSeq" id="WP_166946062.1">
    <property type="nucleotide sequence ID" value="NZ_JAARLZ010000001.1"/>
</dbReference>
<proteinExistence type="predicted"/>
<dbReference type="CDD" id="cd00195">
    <property type="entry name" value="UBCc_UEV"/>
    <property type="match status" value="1"/>
</dbReference>
<gene>
    <name evidence="2" type="ORF">HBF25_02020</name>
</gene>
<dbReference type="AlphaFoldDB" id="A0A7X5U775"/>
<dbReference type="Gene3D" id="3.10.110.10">
    <property type="entry name" value="Ubiquitin Conjugating Enzyme"/>
    <property type="match status" value="1"/>
</dbReference>
<dbReference type="Proteomes" id="UP000490980">
    <property type="component" value="Unassembled WGS sequence"/>
</dbReference>
<evidence type="ECO:0000313" key="3">
    <source>
        <dbReference type="Proteomes" id="UP000490980"/>
    </source>
</evidence>
<dbReference type="InterPro" id="IPR016135">
    <property type="entry name" value="UBQ-conjugating_enzyme/RWD"/>
</dbReference>
<dbReference type="EMBL" id="JAARLZ010000001">
    <property type="protein sequence ID" value="NII05160.1"/>
    <property type="molecule type" value="Genomic_DNA"/>
</dbReference>
<dbReference type="Pfam" id="PF00179">
    <property type="entry name" value="UQ_con"/>
    <property type="match status" value="1"/>
</dbReference>
<name>A0A7X5U775_9GAMM</name>
<comment type="caution">
    <text evidence="2">The sequence shown here is derived from an EMBL/GenBank/DDBJ whole genome shotgun (WGS) entry which is preliminary data.</text>
</comment>
<dbReference type="SUPFAM" id="SSF54495">
    <property type="entry name" value="UBC-like"/>
    <property type="match status" value="1"/>
</dbReference>
<keyword evidence="3" id="KW-1185">Reference proteome</keyword>
<accession>A0A7X5U775</accession>
<evidence type="ECO:0000313" key="2">
    <source>
        <dbReference type="EMBL" id="NII05160.1"/>
    </source>
</evidence>
<feature type="domain" description="UBC core" evidence="1">
    <location>
        <begin position="64"/>
        <end position="139"/>
    </location>
</feature>
<reference evidence="2 3" key="1">
    <citation type="submission" date="2020-03" db="EMBL/GenBank/DDBJ databases">
        <authorList>
            <person name="Lai Q."/>
        </authorList>
    </citation>
    <scope>NUCLEOTIDE SEQUENCE [LARGE SCALE GENOMIC DNA]</scope>
    <source>
        <strain evidence="2 3">CCUG 25036</strain>
    </source>
</reference>
<sequence>MNAFNARRDEDVRKLKQLEQATSGRIRVIECSGHPISQISLRYQVRTAGDDRYPVKSLSEVDAIIQLSSRYPFEEPSISVRTKVFNPNIYTSGRVCLGSKWIATEYLDLLAQRLFKILSFDDSIINVASAANGDAARWYLRTKHSNPQSFPSDSLVGATVNQKPAVRWTDDPESQTAKVIVSCPHCRANIRLPSGRVGTVACPTCKNSFSAQT</sequence>